<dbReference type="AlphaFoldDB" id="A0A940SJT2"/>
<proteinExistence type="predicted"/>
<dbReference type="RefSeq" id="WP_209404598.1">
    <property type="nucleotide sequence ID" value="NZ_JAGIYQ010000005.1"/>
</dbReference>
<sequence>MEINRKIVSFSLVSTLTGVLLLGSTPASIFAASSKLTNTQSVLKNQISTYIKQLNILKKEFALNDSVLYGNYTKLQSYVKDFVKYNYTGVDELKYKTATFKTKIDKTRKDNGLVDMKKVTATFNTYLKKNDAKNANAYYTKQRSFLLKVLDQQDELKNAINEYTQEVEFQFQQENESYIQSMIPTEYGNYQTASIKTFSRMMDVFLKEQDILNQAYQVLNMNFTIKMQIQDDIEKMMGKYQSVLGVSTVKNDDLIDAIKKRDVGKAKLAIGLAMKQLEIANSSIDQLLAELDQYQQNLPNKFPNYVKNTSATK</sequence>
<dbReference type="EMBL" id="JAGIYQ010000005">
    <property type="protein sequence ID" value="MBP0725239.1"/>
    <property type="molecule type" value="Genomic_DNA"/>
</dbReference>
<keyword evidence="3" id="KW-1185">Reference proteome</keyword>
<evidence type="ECO:0000313" key="2">
    <source>
        <dbReference type="EMBL" id="MBP0725239.1"/>
    </source>
</evidence>
<organism evidence="2 3">
    <name type="scientific">Gottfriedia endophytica</name>
    <dbReference type="NCBI Taxonomy" id="2820819"/>
    <lineage>
        <taxon>Bacteria</taxon>
        <taxon>Bacillati</taxon>
        <taxon>Bacillota</taxon>
        <taxon>Bacilli</taxon>
        <taxon>Bacillales</taxon>
        <taxon>Bacillaceae</taxon>
        <taxon>Gottfriedia</taxon>
    </lineage>
</organism>
<evidence type="ECO:0000313" key="3">
    <source>
        <dbReference type="Proteomes" id="UP000682134"/>
    </source>
</evidence>
<protein>
    <submittedName>
        <fullName evidence="2">Uncharacterized protein</fullName>
    </submittedName>
</protein>
<comment type="caution">
    <text evidence="2">The sequence shown here is derived from an EMBL/GenBank/DDBJ whole genome shotgun (WGS) entry which is preliminary data.</text>
</comment>
<reference evidence="2" key="1">
    <citation type="submission" date="2021-04" db="EMBL/GenBank/DDBJ databases">
        <title>Genome seq and assembly of Bacillus sp.</title>
        <authorList>
            <person name="Chhetri G."/>
        </authorList>
    </citation>
    <scope>NUCLEOTIDE SEQUENCE</scope>
    <source>
        <strain evidence="2">RG28</strain>
    </source>
</reference>
<evidence type="ECO:0000256" key="1">
    <source>
        <dbReference type="SAM" id="Coils"/>
    </source>
</evidence>
<dbReference type="Proteomes" id="UP000682134">
    <property type="component" value="Unassembled WGS sequence"/>
</dbReference>
<feature type="coiled-coil region" evidence="1">
    <location>
        <begin position="146"/>
        <end position="173"/>
    </location>
</feature>
<gene>
    <name evidence="2" type="ORF">J5Y03_08560</name>
</gene>
<name>A0A940SJT2_9BACI</name>
<accession>A0A940SJT2</accession>
<keyword evidence="1" id="KW-0175">Coiled coil</keyword>